<dbReference type="SUPFAM" id="SSF89872">
    <property type="entry name" value="Inhibitor of vertebrate lysozyme, Ivy"/>
    <property type="match status" value="1"/>
</dbReference>
<dbReference type="EMBL" id="CWJL01000002">
    <property type="protein sequence ID" value="CRY63996.1"/>
    <property type="molecule type" value="Genomic_DNA"/>
</dbReference>
<organism evidence="2 5">
    <name type="scientific">Yersinia pekkanenii</name>
    <dbReference type="NCBI Taxonomy" id="1288385"/>
    <lineage>
        <taxon>Bacteria</taxon>
        <taxon>Pseudomonadati</taxon>
        <taxon>Pseudomonadota</taxon>
        <taxon>Gammaproteobacteria</taxon>
        <taxon>Enterobacterales</taxon>
        <taxon>Yersiniaceae</taxon>
        <taxon>Yersinia</taxon>
    </lineage>
</organism>
<accession>A0A0T9NDX4</accession>
<evidence type="ECO:0000313" key="4">
    <source>
        <dbReference type="Proteomes" id="UP000044625"/>
    </source>
</evidence>
<evidence type="ECO:0000313" key="2">
    <source>
        <dbReference type="EMBL" id="CNH02066.1"/>
    </source>
</evidence>
<dbReference type="Pfam" id="PF08816">
    <property type="entry name" value="Ivy"/>
    <property type="match status" value="1"/>
</dbReference>
<name>A0A0T9NDX4_9GAMM</name>
<gene>
    <name evidence="2" type="primary">ivy</name>
    <name evidence="2" type="ORF">ERS008529_00095</name>
    <name evidence="3" type="ORF">ERS137968_00519</name>
</gene>
<reference evidence="5" key="2">
    <citation type="submission" date="2015-03" db="EMBL/GenBank/DDBJ databases">
        <authorList>
            <consortium name="Pathogen Informatics"/>
        </authorList>
    </citation>
    <scope>NUCLEOTIDE SEQUENCE [LARGE SCALE GENOMIC DNA]</scope>
    <source>
        <strain evidence="5">A125KOH2</strain>
    </source>
</reference>
<dbReference type="OrthoDB" id="8858386at2"/>
<dbReference type="InterPro" id="IPR036501">
    <property type="entry name" value="Inhibitor_vert_lysozyme_sf"/>
</dbReference>
<dbReference type="Gene3D" id="3.40.1420.10">
    <property type="entry name" value="Inhibitor of vertebrate lysozyme"/>
    <property type="match status" value="1"/>
</dbReference>
<evidence type="ECO:0000256" key="1">
    <source>
        <dbReference type="SAM" id="SignalP"/>
    </source>
</evidence>
<sequence>MKGHKTLHCLVAATALSVSSWAFAQSTTATVASTPTNSTPASSQTVAVKPLPTAADLLQQPVYKNSWQKMVKGQKNLPAWARKGVGTSAPYEVINWEGQPYKVGRICKPHDCSYNFMWVAFSQDKKQVWQAWGMRVSVADKPQAINNPSQFATYQWLGRPNESVQALLKKQLQQDPNWH</sequence>
<dbReference type="AlphaFoldDB" id="A0A0T9NDX4"/>
<proteinExistence type="predicted"/>
<feature type="chain" id="PRO_5006693828" evidence="1">
    <location>
        <begin position="25"/>
        <end position="179"/>
    </location>
</feature>
<protein>
    <submittedName>
        <fullName evidence="2">Inhibitor of vertebrate lysozyme</fullName>
    </submittedName>
</protein>
<dbReference type="EMBL" id="CQAZ01000001">
    <property type="protein sequence ID" value="CNH02066.1"/>
    <property type="molecule type" value="Genomic_DNA"/>
</dbReference>
<dbReference type="Proteomes" id="UP000044625">
    <property type="component" value="Unassembled WGS sequence"/>
</dbReference>
<reference evidence="3 4" key="1">
    <citation type="submission" date="2015-03" db="EMBL/GenBank/DDBJ databases">
        <authorList>
            <consortium name="Pathogen Informatics"/>
            <person name="Murphy D."/>
        </authorList>
    </citation>
    <scope>NUCLEOTIDE SEQUENCE [LARGE SCALE GENOMIC DNA]</scope>
    <source>
        <strain evidence="3">Type strain: CIP110230</strain>
        <strain evidence="4">type strain: CIP110230</strain>
    </source>
</reference>
<dbReference type="STRING" id="1288385.ERS137968_00519"/>
<keyword evidence="1" id="KW-0732">Signal</keyword>
<dbReference type="Proteomes" id="UP000045840">
    <property type="component" value="Unassembled WGS sequence"/>
</dbReference>
<evidence type="ECO:0000313" key="5">
    <source>
        <dbReference type="Proteomes" id="UP000045840"/>
    </source>
</evidence>
<feature type="signal peptide" evidence="1">
    <location>
        <begin position="1"/>
        <end position="24"/>
    </location>
</feature>
<reference evidence="2" key="3">
    <citation type="submission" date="2015-03" db="EMBL/GenBank/DDBJ databases">
        <authorList>
            <person name="Murphy D."/>
        </authorList>
    </citation>
    <scope>NUCLEOTIDE SEQUENCE [LARGE SCALE GENOMIC DNA]</scope>
    <source>
        <strain evidence="2">A125KOH2</strain>
    </source>
</reference>
<evidence type="ECO:0000313" key="3">
    <source>
        <dbReference type="EMBL" id="CRY63996.1"/>
    </source>
</evidence>
<dbReference type="RefSeq" id="WP_049608193.1">
    <property type="nucleotide sequence ID" value="NZ_CAWMMU010000002.1"/>
</dbReference>
<keyword evidence="4" id="KW-1185">Reference proteome</keyword>